<organism evidence="1 2">
    <name type="scientific">Octopus vulgaris</name>
    <name type="common">Common octopus</name>
    <dbReference type="NCBI Taxonomy" id="6645"/>
    <lineage>
        <taxon>Eukaryota</taxon>
        <taxon>Metazoa</taxon>
        <taxon>Spiralia</taxon>
        <taxon>Lophotrochozoa</taxon>
        <taxon>Mollusca</taxon>
        <taxon>Cephalopoda</taxon>
        <taxon>Coleoidea</taxon>
        <taxon>Octopodiformes</taxon>
        <taxon>Octopoda</taxon>
        <taxon>Incirrata</taxon>
        <taxon>Octopodidae</taxon>
        <taxon>Octopus</taxon>
    </lineage>
</organism>
<keyword evidence="2" id="KW-1185">Reference proteome</keyword>
<sequence>MIAKQGRPHTISEDLIRPFILEAYKVANVPNAASVLASISLSNNTVSSRICEMAKDVESIVVEDLRHCKFSLTVDDSTFDNKCVVLAFVRYVKGTTVCENLLFYENRTEEHGRGDLQCSHGLSY</sequence>
<dbReference type="Proteomes" id="UP001162480">
    <property type="component" value="Chromosome 11"/>
</dbReference>
<reference evidence="1" key="1">
    <citation type="submission" date="2023-08" db="EMBL/GenBank/DDBJ databases">
        <authorList>
            <person name="Alioto T."/>
            <person name="Alioto T."/>
            <person name="Gomez Garrido J."/>
        </authorList>
    </citation>
    <scope>NUCLEOTIDE SEQUENCE</scope>
</reference>
<proteinExistence type="predicted"/>
<evidence type="ECO:0000313" key="2">
    <source>
        <dbReference type="Proteomes" id="UP001162480"/>
    </source>
</evidence>
<gene>
    <name evidence="1" type="ORF">OCTVUL_1B010123</name>
</gene>
<dbReference type="PANTHER" id="PTHR45913:SF19">
    <property type="entry name" value="LOW QUALITY PROTEIN: ZINC FINGER BED DOMAIN-CONTAINING PROTEIN 5-LIKE"/>
    <property type="match status" value="1"/>
</dbReference>
<name>A0AA36BAF8_OCTVU</name>
<dbReference type="PANTHER" id="PTHR45913">
    <property type="entry name" value="EPM2A-INTERACTING PROTEIN 1"/>
    <property type="match status" value="1"/>
</dbReference>
<protein>
    <submittedName>
        <fullName evidence="1">Uncharacterized protein</fullName>
    </submittedName>
</protein>
<accession>A0AA36BAF8</accession>
<dbReference type="AlphaFoldDB" id="A0AA36BAF8"/>
<evidence type="ECO:0000313" key="1">
    <source>
        <dbReference type="EMBL" id="CAI9730453.1"/>
    </source>
</evidence>
<dbReference type="EMBL" id="OX597824">
    <property type="protein sequence ID" value="CAI9730453.1"/>
    <property type="molecule type" value="Genomic_DNA"/>
</dbReference>